<evidence type="ECO:0000313" key="2">
    <source>
        <dbReference type="EMBL" id="ORV62554.1"/>
    </source>
</evidence>
<dbReference type="AlphaFoldDB" id="A0A1X1V0F8"/>
<reference evidence="2 3" key="1">
    <citation type="submission" date="2016-01" db="EMBL/GenBank/DDBJ databases">
        <title>The new phylogeny of the genus Mycobacterium.</title>
        <authorList>
            <person name="Tarcisio F."/>
            <person name="Conor M."/>
            <person name="Antonella G."/>
            <person name="Elisabetta G."/>
            <person name="Giulia F.S."/>
            <person name="Sara T."/>
            <person name="Anna F."/>
            <person name="Clotilde B."/>
            <person name="Roberto B."/>
            <person name="Veronica D.S."/>
            <person name="Fabio R."/>
            <person name="Monica P."/>
            <person name="Olivier J."/>
            <person name="Enrico T."/>
            <person name="Nicola S."/>
        </authorList>
    </citation>
    <scope>NUCLEOTIDE SEQUENCE [LARGE SCALE GENOMIC DNA]</scope>
    <source>
        <strain evidence="2 3">DSM 45731</strain>
    </source>
</reference>
<accession>A0A1X1V0F8</accession>
<organism evidence="2 3">
    <name type="scientific">Mycobacterium fragae</name>
    <dbReference type="NCBI Taxonomy" id="1260918"/>
    <lineage>
        <taxon>Bacteria</taxon>
        <taxon>Bacillati</taxon>
        <taxon>Actinomycetota</taxon>
        <taxon>Actinomycetes</taxon>
        <taxon>Mycobacteriales</taxon>
        <taxon>Mycobacteriaceae</taxon>
        <taxon>Mycobacterium</taxon>
    </lineage>
</organism>
<dbReference type="Pfam" id="PF13672">
    <property type="entry name" value="PP2C_2"/>
    <property type="match status" value="1"/>
</dbReference>
<dbReference type="InterPro" id="IPR001932">
    <property type="entry name" value="PPM-type_phosphatase-like_dom"/>
</dbReference>
<dbReference type="Gene3D" id="3.60.40.10">
    <property type="entry name" value="PPM-type phosphatase domain"/>
    <property type="match status" value="1"/>
</dbReference>
<sequence>MVIDGWSTDTMTVRGVSQRGHLHRYNGAPRQDDFALHLLPDGRLIVLVADGVSGAPQSHIGASTVTKQAADWLHSYLGHDIANTDWLALFKSAAWALTERAQTLLGLDAPDPVRAEEQLATTLACAVIEPTGMHTLRAYVIGAGDSVAWLLSAGQFVEVLAGKAVPVDGVASSAVVGLPRVPTEVKPMIVDIAEDDVLLIATDGIGDPLGAGQGAVGDLFREVLTKPSAPSLIEFAHAVDFSRETFDDDRTLVAVWPRRRLSEATMVQSRGRSAVEGLR</sequence>
<feature type="domain" description="PPM-type phosphatase" evidence="1">
    <location>
        <begin position="13"/>
        <end position="257"/>
    </location>
</feature>
<evidence type="ECO:0000259" key="1">
    <source>
        <dbReference type="SMART" id="SM00331"/>
    </source>
</evidence>
<gene>
    <name evidence="2" type="ORF">AWC06_09850</name>
</gene>
<dbReference type="SUPFAM" id="SSF81606">
    <property type="entry name" value="PP2C-like"/>
    <property type="match status" value="1"/>
</dbReference>
<dbReference type="InterPro" id="IPR036457">
    <property type="entry name" value="PPM-type-like_dom_sf"/>
</dbReference>
<name>A0A1X1V0F8_9MYCO</name>
<proteinExistence type="predicted"/>
<keyword evidence="3" id="KW-1185">Reference proteome</keyword>
<dbReference type="Proteomes" id="UP000194000">
    <property type="component" value="Unassembled WGS sequence"/>
</dbReference>
<comment type="caution">
    <text evidence="2">The sequence shown here is derived from an EMBL/GenBank/DDBJ whole genome shotgun (WGS) entry which is preliminary data.</text>
</comment>
<dbReference type="SMART" id="SM00331">
    <property type="entry name" value="PP2C_SIG"/>
    <property type="match status" value="1"/>
</dbReference>
<protein>
    <recommendedName>
        <fullName evidence="1">PPM-type phosphatase domain-containing protein</fullName>
    </recommendedName>
</protein>
<dbReference type="EMBL" id="LQOW01000008">
    <property type="protein sequence ID" value="ORV62554.1"/>
    <property type="molecule type" value="Genomic_DNA"/>
</dbReference>
<dbReference type="STRING" id="1260918.AWC06_09850"/>
<evidence type="ECO:0000313" key="3">
    <source>
        <dbReference type="Proteomes" id="UP000194000"/>
    </source>
</evidence>